<accession>A0A371NPL2</accession>
<dbReference type="SUPFAM" id="SSF53335">
    <property type="entry name" value="S-adenosyl-L-methionine-dependent methyltransferases"/>
    <property type="match status" value="1"/>
</dbReference>
<feature type="domain" description="Methyltransferase" evidence="1">
    <location>
        <begin position="59"/>
        <end position="154"/>
    </location>
</feature>
<dbReference type="InterPro" id="IPR041698">
    <property type="entry name" value="Methyltransf_25"/>
</dbReference>
<dbReference type="RefSeq" id="WP_116243648.1">
    <property type="nucleotide sequence ID" value="NZ_QUAB01000048.1"/>
</dbReference>
<dbReference type="InterPro" id="IPR029063">
    <property type="entry name" value="SAM-dependent_MTases_sf"/>
</dbReference>
<name>A0A371NPL2_9MICO</name>
<keyword evidence="2" id="KW-0489">Methyltransferase</keyword>
<dbReference type="AlphaFoldDB" id="A0A371NPL2"/>
<evidence type="ECO:0000259" key="1">
    <source>
        <dbReference type="Pfam" id="PF13649"/>
    </source>
</evidence>
<dbReference type="Gene3D" id="3.40.50.150">
    <property type="entry name" value="Vaccinia Virus protein VP39"/>
    <property type="match status" value="1"/>
</dbReference>
<sequence>MVKGEEGFERARRETVRYHEALYASTSLGDAGSWLARPHPLIFEALALMPDDRPVVAYDLGAGVGRHTVPMIEALPDGSVVHAVDLLASAVRRLEAIPASGSTRVLAQQTDLADLEFADGADLVFAFSAIEHLPDAAEIRKLFAKIAAAVRPGGVVALGIIADRYEVDQTGTRRPALLESGITVLEAEQLLATSFAGFEAVRSGTRPASVVEHRGEEEYTLFSTLVIWIGRRSSAPLPAPT</sequence>
<dbReference type="CDD" id="cd02440">
    <property type="entry name" value="AdoMet_MTases"/>
    <property type="match status" value="1"/>
</dbReference>
<dbReference type="EMBL" id="QUAB01000048">
    <property type="protein sequence ID" value="REJ04132.1"/>
    <property type="molecule type" value="Genomic_DNA"/>
</dbReference>
<evidence type="ECO:0000313" key="2">
    <source>
        <dbReference type="EMBL" id="REJ04132.1"/>
    </source>
</evidence>
<gene>
    <name evidence="2" type="ORF">DY023_17705</name>
</gene>
<dbReference type="Proteomes" id="UP000262172">
    <property type="component" value="Unassembled WGS sequence"/>
</dbReference>
<evidence type="ECO:0000313" key="3">
    <source>
        <dbReference type="Proteomes" id="UP000262172"/>
    </source>
</evidence>
<comment type="caution">
    <text evidence="2">The sequence shown here is derived from an EMBL/GenBank/DDBJ whole genome shotgun (WGS) entry which is preliminary data.</text>
</comment>
<keyword evidence="2" id="KW-0808">Transferase</keyword>
<keyword evidence="3" id="KW-1185">Reference proteome</keyword>
<proteinExistence type="predicted"/>
<dbReference type="GO" id="GO:0032259">
    <property type="term" value="P:methylation"/>
    <property type="evidence" value="ECO:0007669"/>
    <property type="project" value="UniProtKB-KW"/>
</dbReference>
<dbReference type="Pfam" id="PF13649">
    <property type="entry name" value="Methyltransf_25"/>
    <property type="match status" value="1"/>
</dbReference>
<protein>
    <submittedName>
        <fullName evidence="2">Class I SAM-dependent methyltransferase</fullName>
    </submittedName>
</protein>
<organism evidence="2 3">
    <name type="scientific">Microbacterium bovistercoris</name>
    <dbReference type="NCBI Taxonomy" id="2293570"/>
    <lineage>
        <taxon>Bacteria</taxon>
        <taxon>Bacillati</taxon>
        <taxon>Actinomycetota</taxon>
        <taxon>Actinomycetes</taxon>
        <taxon>Micrococcales</taxon>
        <taxon>Microbacteriaceae</taxon>
        <taxon>Microbacterium</taxon>
    </lineage>
</organism>
<dbReference type="GO" id="GO:0008168">
    <property type="term" value="F:methyltransferase activity"/>
    <property type="evidence" value="ECO:0007669"/>
    <property type="project" value="UniProtKB-KW"/>
</dbReference>
<dbReference type="OrthoDB" id="3382693at2"/>
<reference evidence="2 3" key="1">
    <citation type="submission" date="2018-08" db="EMBL/GenBank/DDBJ databases">
        <title>Isolation, diversity and antifungal activity of Actinobacteria from cow dung.</title>
        <authorList>
            <person name="Ling L."/>
        </authorList>
    </citation>
    <scope>NUCLEOTIDE SEQUENCE [LARGE SCALE GENOMIC DNA]</scope>
    <source>
        <strain evidence="2 3">NEAU-LLE</strain>
    </source>
</reference>